<dbReference type="PANTHER" id="PTHR38454">
    <property type="entry name" value="INTEGRAL MEMBRANE PROTEIN-RELATED"/>
    <property type="match status" value="1"/>
</dbReference>
<feature type="transmembrane region" description="Helical" evidence="1">
    <location>
        <begin position="344"/>
        <end position="365"/>
    </location>
</feature>
<reference evidence="2" key="2">
    <citation type="submission" date="2024-05" db="EMBL/GenBank/DDBJ databases">
        <title>Rhodohalobacter halophilus gen. nov., sp. nov., a moderately halophilic member of the family Balneolaceae.</title>
        <authorList>
            <person name="Xia J."/>
        </authorList>
    </citation>
    <scope>NUCLEOTIDE SEQUENCE</scope>
    <source>
        <strain evidence="2">WB101</strain>
    </source>
</reference>
<evidence type="ECO:0000256" key="1">
    <source>
        <dbReference type="SAM" id="Phobius"/>
    </source>
</evidence>
<dbReference type="EMBL" id="JAKLWS010000004">
    <property type="protein sequence ID" value="MCG2588018.1"/>
    <property type="molecule type" value="Genomic_DNA"/>
</dbReference>
<feature type="transmembrane region" description="Helical" evidence="1">
    <location>
        <begin position="25"/>
        <end position="42"/>
    </location>
</feature>
<protein>
    <submittedName>
        <fullName evidence="2">YfhO family protein</fullName>
    </submittedName>
</protein>
<feature type="transmembrane region" description="Helical" evidence="1">
    <location>
        <begin position="109"/>
        <end position="128"/>
    </location>
</feature>
<keyword evidence="1" id="KW-0812">Transmembrane</keyword>
<feature type="transmembrane region" description="Helical" evidence="1">
    <location>
        <begin position="385"/>
        <end position="405"/>
    </location>
</feature>
<feature type="transmembrane region" description="Helical" evidence="1">
    <location>
        <begin position="491"/>
        <end position="508"/>
    </location>
</feature>
<keyword evidence="1" id="KW-0472">Membrane</keyword>
<dbReference type="PANTHER" id="PTHR38454:SF1">
    <property type="entry name" value="INTEGRAL MEMBRANE PROTEIN"/>
    <property type="match status" value="1"/>
</dbReference>
<keyword evidence="3" id="KW-1185">Reference proteome</keyword>
<feature type="transmembrane region" description="Helical" evidence="1">
    <location>
        <begin position="417"/>
        <end position="439"/>
    </location>
</feature>
<dbReference type="RefSeq" id="WP_237852862.1">
    <property type="nucleotide sequence ID" value="NZ_JAKLWS010000004.1"/>
</dbReference>
<dbReference type="InterPro" id="IPR018580">
    <property type="entry name" value="Uncharacterised_YfhO"/>
</dbReference>
<feature type="transmembrane region" description="Helical" evidence="1">
    <location>
        <begin position="160"/>
        <end position="178"/>
    </location>
</feature>
<feature type="transmembrane region" description="Helical" evidence="1">
    <location>
        <begin position="135"/>
        <end position="154"/>
    </location>
</feature>
<comment type="caution">
    <text evidence="2">The sequence shown here is derived from an EMBL/GenBank/DDBJ whole genome shotgun (WGS) entry which is preliminary data.</text>
</comment>
<gene>
    <name evidence="2" type="ORF">L6773_05545</name>
</gene>
<name>A0ABS9KB13_9BACT</name>
<feature type="transmembrane region" description="Helical" evidence="1">
    <location>
        <begin position="236"/>
        <end position="258"/>
    </location>
</feature>
<organism evidence="2 3">
    <name type="scientific">Rhodohalobacter sulfatireducens</name>
    <dbReference type="NCBI Taxonomy" id="2911366"/>
    <lineage>
        <taxon>Bacteria</taxon>
        <taxon>Pseudomonadati</taxon>
        <taxon>Balneolota</taxon>
        <taxon>Balneolia</taxon>
        <taxon>Balneolales</taxon>
        <taxon>Balneolaceae</taxon>
        <taxon>Rhodohalobacter</taxon>
    </lineage>
</organism>
<feature type="transmembrane region" description="Helical" evidence="1">
    <location>
        <begin position="207"/>
        <end position="224"/>
    </location>
</feature>
<keyword evidence="1" id="KW-1133">Transmembrane helix</keyword>
<dbReference type="Proteomes" id="UP001165366">
    <property type="component" value="Unassembled WGS sequence"/>
</dbReference>
<reference evidence="2" key="1">
    <citation type="submission" date="2022-01" db="EMBL/GenBank/DDBJ databases">
        <authorList>
            <person name="Wang Y."/>
        </authorList>
    </citation>
    <scope>NUCLEOTIDE SEQUENCE</scope>
    <source>
        <strain evidence="2">WB101</strain>
    </source>
</reference>
<evidence type="ECO:0000313" key="3">
    <source>
        <dbReference type="Proteomes" id="UP001165366"/>
    </source>
</evidence>
<feature type="transmembrane region" description="Helical" evidence="1">
    <location>
        <begin position="515"/>
        <end position="533"/>
    </location>
</feature>
<accession>A0ABS9KB13</accession>
<feature type="transmembrane region" description="Helical" evidence="1">
    <location>
        <begin position="794"/>
        <end position="815"/>
    </location>
</feature>
<feature type="transmembrane region" description="Helical" evidence="1">
    <location>
        <begin position="185"/>
        <end position="201"/>
    </location>
</feature>
<evidence type="ECO:0000313" key="2">
    <source>
        <dbReference type="EMBL" id="MCG2588018.1"/>
    </source>
</evidence>
<proteinExistence type="predicted"/>
<sequence>MANKKGKQAQKPDFWEQLSTNKQHLLALGFLFLLPFILHFSTTLGGQQYMGNDAIQWRAGAESLIEFRDSTDGVAHWATNMFSGMPANTLSHPPQVENLDTTLLRWLEFIYPAVEMWILLGGAYLMFILMGIQPLSALFGAIIIGFTTYIPIIIDAGHKAKFIAYIYIPWLYNGYFLITRTKWNRWLSVFLFALALTLHLRAYHPQITYYFLFPLGTLFIYDWVKAIRADNSKKYLQYTGMLLGAAGIAVLITFQMYWSTLEYTEFSMRGGSEAAGTEGLARNYAFSWSQGVGELLTLLIPGAFGGSEFYWGPKQFTSGPHYFGALAFLFFVIGWMKSDHRLKYIFLGPGIATLLFSLGENFGLLNNLMFDYFPLFDKFRVPETWLIATIFCFSAVSVFGFDWFIDQMKKHKASGNWKLPLMVSSGLAVIAILISLQALSYEKPGERQRLAQQIANQNNVAVDDPRVSQTVTRALETQLIPQRQELAQRDTFRFALIFILGIAVIWAIGSRKIPLSAGLISLIVILAFDLIRVDSRYQTERSLVDQSLEAEDVIERNKRPLDQFLIEEVTHENGWKYRVLPLLDNAFNNAIPAYFYPSAGGYSGAKLGYYQDLVDQAFFPGGSSVNTGILSMLNVRYLTLQQPINLPGFEVAYQGDDGVVIENLNVLPKAFFVDSVEVLDDQPAVLNRVSGQFDPSETAFITREPELNIQSDTTATVAVEEYSPNQITLNISRTTPGFLVLSEIWYPPGWSATLDGEQIDIIRTNYVLRGFEIPAGEHTLEMSLEPVWYKSGYWVTRFGSLLLFGVGAIGLFVFFKRKEPESAENQE</sequence>
<feature type="transmembrane region" description="Helical" evidence="1">
    <location>
        <begin position="319"/>
        <end position="337"/>
    </location>
</feature>